<dbReference type="RefSeq" id="WP_132403719.1">
    <property type="nucleotide sequence ID" value="NZ_SMKA01000017.1"/>
</dbReference>
<evidence type="ECO:0000313" key="2">
    <source>
        <dbReference type="Proteomes" id="UP000295075"/>
    </source>
</evidence>
<gene>
    <name evidence="1" type="ORF">E1261_07045</name>
</gene>
<accession>A0A4R4QD58</accession>
<proteinExistence type="predicted"/>
<dbReference type="OrthoDB" id="4867160at2"/>
<organism evidence="1 2">
    <name type="scientific">Kribbella albertanoniae</name>
    <dbReference type="NCBI Taxonomy" id="1266829"/>
    <lineage>
        <taxon>Bacteria</taxon>
        <taxon>Bacillati</taxon>
        <taxon>Actinomycetota</taxon>
        <taxon>Actinomycetes</taxon>
        <taxon>Propionibacteriales</taxon>
        <taxon>Kribbellaceae</taxon>
        <taxon>Kribbella</taxon>
    </lineage>
</organism>
<dbReference type="Proteomes" id="UP000295075">
    <property type="component" value="Unassembled WGS sequence"/>
</dbReference>
<dbReference type="AlphaFoldDB" id="A0A4R4QD58"/>
<dbReference type="EMBL" id="SMKA01000017">
    <property type="protein sequence ID" value="TDC33063.1"/>
    <property type="molecule type" value="Genomic_DNA"/>
</dbReference>
<keyword evidence="2" id="KW-1185">Reference proteome</keyword>
<sequence length="100" mass="10560">MTGEVPNPYKHAVGRALPTLRSQAHAAAIALEAAKKAFAAGAWTGGASGAFSADLQGRDRAVKAAATACVTELETIYRGEPEQVAPTAWQVRWRNQGRVE</sequence>
<protein>
    <submittedName>
        <fullName evidence="1">Uncharacterized protein</fullName>
    </submittedName>
</protein>
<reference evidence="1 2" key="1">
    <citation type="submission" date="2019-03" db="EMBL/GenBank/DDBJ databases">
        <title>Draft genome sequences of novel Actinobacteria.</title>
        <authorList>
            <person name="Sahin N."/>
            <person name="Ay H."/>
            <person name="Saygin H."/>
        </authorList>
    </citation>
    <scope>NUCLEOTIDE SEQUENCE [LARGE SCALE GENOMIC DNA]</scope>
    <source>
        <strain evidence="1 2">JCM 30547</strain>
    </source>
</reference>
<comment type="caution">
    <text evidence="1">The sequence shown here is derived from an EMBL/GenBank/DDBJ whole genome shotgun (WGS) entry which is preliminary data.</text>
</comment>
<name>A0A4R4QD58_9ACTN</name>
<evidence type="ECO:0000313" key="1">
    <source>
        <dbReference type="EMBL" id="TDC33063.1"/>
    </source>
</evidence>